<evidence type="ECO:0000313" key="6">
    <source>
        <dbReference type="Ensembl" id="ENSELUP00000073774.2"/>
    </source>
</evidence>
<dbReference type="GeneTree" id="ENSGT00940000154368"/>
<dbReference type="Pfam" id="PF00059">
    <property type="entry name" value="Lectin_C"/>
    <property type="match status" value="1"/>
</dbReference>
<dbReference type="InterPro" id="IPR016186">
    <property type="entry name" value="C-type_lectin-like/link_sf"/>
</dbReference>
<evidence type="ECO:0000313" key="7">
    <source>
        <dbReference type="Proteomes" id="UP000265140"/>
    </source>
</evidence>
<dbReference type="InterPro" id="IPR016187">
    <property type="entry name" value="CTDL_fold"/>
</dbReference>
<dbReference type="GO" id="GO:0005615">
    <property type="term" value="C:extracellular space"/>
    <property type="evidence" value="ECO:0007669"/>
    <property type="project" value="TreeGrafter"/>
</dbReference>
<dbReference type="Pfam" id="PF01391">
    <property type="entry name" value="Collagen"/>
    <property type="match status" value="1"/>
</dbReference>
<organism evidence="6 7">
    <name type="scientific">Esox lucius</name>
    <name type="common">Northern pike</name>
    <dbReference type="NCBI Taxonomy" id="8010"/>
    <lineage>
        <taxon>Eukaryota</taxon>
        <taxon>Metazoa</taxon>
        <taxon>Chordata</taxon>
        <taxon>Craniata</taxon>
        <taxon>Vertebrata</taxon>
        <taxon>Euteleostomi</taxon>
        <taxon>Actinopterygii</taxon>
        <taxon>Neopterygii</taxon>
        <taxon>Teleostei</taxon>
        <taxon>Protacanthopterygii</taxon>
        <taxon>Esociformes</taxon>
        <taxon>Esocidae</taxon>
        <taxon>Esox</taxon>
    </lineage>
</organism>
<dbReference type="SUPFAM" id="SSF56436">
    <property type="entry name" value="C-type lectin-like"/>
    <property type="match status" value="1"/>
</dbReference>
<proteinExistence type="predicted"/>
<dbReference type="SMART" id="SM00034">
    <property type="entry name" value="CLECT"/>
    <property type="match status" value="1"/>
</dbReference>
<dbReference type="Ensembl" id="ENSELUT00000058927.2">
    <property type="protein sequence ID" value="ENSELUP00000073774.2"/>
    <property type="gene ID" value="ENSELUG00000026279.2"/>
</dbReference>
<keyword evidence="7" id="KW-1185">Reference proteome</keyword>
<dbReference type="PROSITE" id="PS50041">
    <property type="entry name" value="C_TYPE_LECTIN_2"/>
    <property type="match status" value="1"/>
</dbReference>
<protein>
    <recommendedName>
        <fullName evidence="5">C-type lectin domain-containing protein</fullName>
    </recommendedName>
</protein>
<reference evidence="7" key="1">
    <citation type="journal article" date="2014" name="PLoS ONE">
        <title>The genome and linkage map of the northern pike (Esox lucius): conserved synteny revealed between the salmonid sister group and the Neoteleostei.</title>
        <authorList>
            <person name="Rondeau E.B."/>
            <person name="Minkley D.R."/>
            <person name="Leong J.S."/>
            <person name="Messmer A.M."/>
            <person name="Jantzen J.R."/>
            <person name="von Schalburg K.R."/>
            <person name="Lemon C."/>
            <person name="Bird N.H."/>
            <person name="Koop B.F."/>
        </authorList>
    </citation>
    <scope>NUCLEOTIDE SEQUENCE</scope>
</reference>
<evidence type="ECO:0000256" key="2">
    <source>
        <dbReference type="ARBA" id="ARBA00022837"/>
    </source>
</evidence>
<dbReference type="FunFam" id="3.10.100.10:FF:000125">
    <property type="entry name" value="Mannan-binding lectin H3"/>
    <property type="match status" value="1"/>
</dbReference>
<evidence type="ECO:0000259" key="5">
    <source>
        <dbReference type="PROSITE" id="PS50041"/>
    </source>
</evidence>
<evidence type="ECO:0000256" key="1">
    <source>
        <dbReference type="ARBA" id="ARBA00022734"/>
    </source>
</evidence>
<reference evidence="6" key="3">
    <citation type="submission" date="2025-08" db="UniProtKB">
        <authorList>
            <consortium name="Ensembl"/>
        </authorList>
    </citation>
    <scope>IDENTIFICATION</scope>
</reference>
<dbReference type="PANTHER" id="PTHR24024:SF15">
    <property type="entry name" value="PULMONARY SURFACTANT-ASSOCIATED PROTEIN D"/>
    <property type="match status" value="1"/>
</dbReference>
<dbReference type="GO" id="GO:0005581">
    <property type="term" value="C:collagen trimer"/>
    <property type="evidence" value="ECO:0007669"/>
    <property type="project" value="UniProtKB-KW"/>
</dbReference>
<dbReference type="InterPro" id="IPR051077">
    <property type="entry name" value="Ca-dependent_lectin"/>
</dbReference>
<keyword evidence="3" id="KW-0176">Collagen</keyword>
<dbReference type="OMA" id="QGSKGYM"/>
<dbReference type="Bgee" id="ENSELUG00000026279">
    <property type="expression patterns" value="Expressed in stomach and 14 other cell types or tissues"/>
</dbReference>
<dbReference type="InterPro" id="IPR008160">
    <property type="entry name" value="Collagen"/>
</dbReference>
<dbReference type="GO" id="GO:0030246">
    <property type="term" value="F:carbohydrate binding"/>
    <property type="evidence" value="ECO:0007669"/>
    <property type="project" value="UniProtKB-KW"/>
</dbReference>
<reference evidence="6" key="4">
    <citation type="submission" date="2025-09" db="UniProtKB">
        <authorList>
            <consortium name="Ensembl"/>
        </authorList>
    </citation>
    <scope>IDENTIFICATION</scope>
</reference>
<keyword evidence="1" id="KW-0430">Lectin</keyword>
<accession>A0A6Q2Z5W8</accession>
<dbReference type="InParanoid" id="A0A6Q2Z5W8"/>
<evidence type="ECO:0000256" key="4">
    <source>
        <dbReference type="SAM" id="MobiDB-lite"/>
    </source>
</evidence>
<dbReference type="AlphaFoldDB" id="A0A6Q2Z5W8"/>
<evidence type="ECO:0000256" key="3">
    <source>
        <dbReference type="ARBA" id="ARBA00023119"/>
    </source>
</evidence>
<reference evidence="6" key="2">
    <citation type="submission" date="2020-02" db="EMBL/GenBank/DDBJ databases">
        <title>Esox lucius (northern pike) genome, fEsoLuc1, primary haplotype.</title>
        <authorList>
            <person name="Myers G."/>
            <person name="Karagic N."/>
            <person name="Meyer A."/>
            <person name="Pippel M."/>
            <person name="Reichard M."/>
            <person name="Winkler S."/>
            <person name="Tracey A."/>
            <person name="Sims Y."/>
            <person name="Howe K."/>
            <person name="Rhie A."/>
            <person name="Formenti G."/>
            <person name="Durbin R."/>
            <person name="Fedrigo O."/>
            <person name="Jarvis E.D."/>
        </authorList>
    </citation>
    <scope>NUCLEOTIDE SEQUENCE [LARGE SCALE GENOMIC DNA]</scope>
</reference>
<feature type="compositionally biased region" description="Pro residues" evidence="4">
    <location>
        <begin position="53"/>
        <end position="65"/>
    </location>
</feature>
<name>A0A6Q2Z5W8_ESOLU</name>
<dbReference type="Proteomes" id="UP000265140">
    <property type="component" value="Chromosome 4"/>
</dbReference>
<keyword evidence="2" id="KW-0106">Calcium</keyword>
<dbReference type="InterPro" id="IPR001304">
    <property type="entry name" value="C-type_lectin-like"/>
</dbReference>
<feature type="region of interest" description="Disordered" evidence="4">
    <location>
        <begin position="39"/>
        <end position="87"/>
    </location>
</feature>
<sequence length="238" mass="25594">MLFIFVSINACTKLRSISFYCKAAQKHYITSQQFTGQTQDCECQGPRGLPGPHGVPGPPGPPGPVGPSGGMPGLPGPRGAAGARGERGLPGIPGKCEVGGIDLHNSIRKLELAINYDFTRRVNNRYFVSDKTQGSFDEAVQFCSKMGFVLALPKNEEENVALTQVFEGGFEQAWVNVDNSKQANFKVDLNGQPLTFSKWGDGEPKEPSGDKGCTMVTKSGVWKITSECSANSYIVCEI</sequence>
<dbReference type="Gene3D" id="3.10.100.10">
    <property type="entry name" value="Mannose-Binding Protein A, subunit A"/>
    <property type="match status" value="1"/>
</dbReference>
<dbReference type="OrthoDB" id="8849980at2759"/>
<dbReference type="GO" id="GO:0005771">
    <property type="term" value="C:multivesicular body"/>
    <property type="evidence" value="ECO:0007669"/>
    <property type="project" value="TreeGrafter"/>
</dbReference>
<feature type="domain" description="C-type lectin" evidence="5">
    <location>
        <begin position="126"/>
        <end position="237"/>
    </location>
</feature>
<dbReference type="PANTHER" id="PTHR24024">
    <property type="entry name" value="PULMONARY SURFACTANT-ASSOCIATED PROTEIN A"/>
    <property type="match status" value="1"/>
</dbReference>